<keyword evidence="6 7" id="KW-0472">Membrane</keyword>
<feature type="domain" description="C-type lectin" evidence="9">
    <location>
        <begin position="41"/>
        <end position="185"/>
    </location>
</feature>
<keyword evidence="10" id="KW-1185">Reference proteome</keyword>
<dbReference type="InterPro" id="IPR051505">
    <property type="entry name" value="C-type_lectin_domain"/>
</dbReference>
<dbReference type="SUPFAM" id="SSF56436">
    <property type="entry name" value="C-type lectin-like"/>
    <property type="match status" value="1"/>
</dbReference>
<dbReference type="GO" id="GO:0005737">
    <property type="term" value="C:cytoplasm"/>
    <property type="evidence" value="ECO:0007669"/>
    <property type="project" value="TreeGrafter"/>
</dbReference>
<evidence type="ECO:0000256" key="5">
    <source>
        <dbReference type="ARBA" id="ARBA00022989"/>
    </source>
</evidence>
<sequence length="279" mass="29897">MAMMWRRRRLGLILWFLIQLLPRAISETKLLSGQLICAGGESGACYKFAFFQEASRRVGHEEAAAACSLQGAALLSVESPSEQRLVESLLGSLAASSGLADGDFWLGLRRDPSGGGGPAACAELYAWSDGSGSTFRNWYPDEPSCGGEACVVMYFQPSAPAGYGGPYMHRWNDDSCTMKNNFICKFPPLVGVGEEEAPGSRRNASDGAEHVLLTETSGESLHAVYVAIPAIPLLLLLVVALGLLCSRSCGSPPAHDGNQNQVKAQDLWIPAARFRTQEV</sequence>
<evidence type="ECO:0000256" key="8">
    <source>
        <dbReference type="SAM" id="SignalP"/>
    </source>
</evidence>
<keyword evidence="4" id="KW-0430">Lectin</keyword>
<name>A0AAJ7UE32_PETMA</name>
<dbReference type="Proteomes" id="UP001318040">
    <property type="component" value="Chromosome 62"/>
</dbReference>
<dbReference type="GO" id="GO:0030246">
    <property type="term" value="F:carbohydrate binding"/>
    <property type="evidence" value="ECO:0007669"/>
    <property type="project" value="UniProtKB-KW"/>
</dbReference>
<dbReference type="SMART" id="SM00034">
    <property type="entry name" value="CLECT"/>
    <property type="match status" value="1"/>
</dbReference>
<evidence type="ECO:0000256" key="6">
    <source>
        <dbReference type="ARBA" id="ARBA00023136"/>
    </source>
</evidence>
<dbReference type="KEGG" id="pmrn:116955882"/>
<evidence type="ECO:0000256" key="3">
    <source>
        <dbReference type="ARBA" id="ARBA00022729"/>
    </source>
</evidence>
<dbReference type="InterPro" id="IPR001304">
    <property type="entry name" value="C-type_lectin-like"/>
</dbReference>
<evidence type="ECO:0000256" key="1">
    <source>
        <dbReference type="ARBA" id="ARBA00004479"/>
    </source>
</evidence>
<evidence type="ECO:0000259" key="9">
    <source>
        <dbReference type="PROSITE" id="PS50041"/>
    </source>
</evidence>
<evidence type="ECO:0000313" key="11">
    <source>
        <dbReference type="RefSeq" id="XP_032833102.1"/>
    </source>
</evidence>
<dbReference type="RefSeq" id="XP_032833102.1">
    <property type="nucleotide sequence ID" value="XM_032977211.1"/>
</dbReference>
<dbReference type="AlphaFoldDB" id="A0AAJ7UE32"/>
<evidence type="ECO:0000256" key="7">
    <source>
        <dbReference type="SAM" id="Phobius"/>
    </source>
</evidence>
<dbReference type="PROSITE" id="PS50041">
    <property type="entry name" value="C_TYPE_LECTIN_2"/>
    <property type="match status" value="1"/>
</dbReference>
<dbReference type="GO" id="GO:0016020">
    <property type="term" value="C:membrane"/>
    <property type="evidence" value="ECO:0007669"/>
    <property type="project" value="UniProtKB-SubCell"/>
</dbReference>
<evidence type="ECO:0000256" key="4">
    <source>
        <dbReference type="ARBA" id="ARBA00022734"/>
    </source>
</evidence>
<feature type="transmembrane region" description="Helical" evidence="7">
    <location>
        <begin position="223"/>
        <end position="245"/>
    </location>
</feature>
<keyword evidence="2 7" id="KW-0812">Transmembrane</keyword>
<evidence type="ECO:0000313" key="10">
    <source>
        <dbReference type="Proteomes" id="UP001318040"/>
    </source>
</evidence>
<dbReference type="InterPro" id="IPR016187">
    <property type="entry name" value="CTDL_fold"/>
</dbReference>
<keyword evidence="3 8" id="KW-0732">Signal</keyword>
<proteinExistence type="predicted"/>
<protein>
    <submittedName>
        <fullName evidence="11">Chondrolectin-like</fullName>
    </submittedName>
</protein>
<dbReference type="Gene3D" id="3.10.100.10">
    <property type="entry name" value="Mannose-Binding Protein A, subunit A"/>
    <property type="match status" value="1"/>
</dbReference>
<comment type="subcellular location">
    <subcellularLocation>
        <location evidence="1">Membrane</location>
        <topology evidence="1">Single-pass type I membrane protein</topology>
    </subcellularLocation>
</comment>
<keyword evidence="5 7" id="KW-1133">Transmembrane helix</keyword>
<feature type="signal peptide" evidence="8">
    <location>
        <begin position="1"/>
        <end position="26"/>
    </location>
</feature>
<evidence type="ECO:0000256" key="2">
    <source>
        <dbReference type="ARBA" id="ARBA00022692"/>
    </source>
</evidence>
<dbReference type="Pfam" id="PF00059">
    <property type="entry name" value="Lectin_C"/>
    <property type="match status" value="1"/>
</dbReference>
<gene>
    <name evidence="11" type="primary">LOC116955882</name>
</gene>
<dbReference type="PANTHER" id="PTHR14789:SF1">
    <property type="entry name" value="CHONDROLECTIN"/>
    <property type="match status" value="1"/>
</dbReference>
<feature type="chain" id="PRO_5042509495" evidence="8">
    <location>
        <begin position="27"/>
        <end position="279"/>
    </location>
</feature>
<organism evidence="10 11">
    <name type="scientific">Petromyzon marinus</name>
    <name type="common">Sea lamprey</name>
    <dbReference type="NCBI Taxonomy" id="7757"/>
    <lineage>
        <taxon>Eukaryota</taxon>
        <taxon>Metazoa</taxon>
        <taxon>Chordata</taxon>
        <taxon>Craniata</taxon>
        <taxon>Vertebrata</taxon>
        <taxon>Cyclostomata</taxon>
        <taxon>Hyperoartia</taxon>
        <taxon>Petromyzontiformes</taxon>
        <taxon>Petromyzontidae</taxon>
        <taxon>Petromyzon</taxon>
    </lineage>
</organism>
<accession>A0AAJ7UE32</accession>
<reference evidence="11" key="1">
    <citation type="submission" date="2025-08" db="UniProtKB">
        <authorList>
            <consortium name="RefSeq"/>
        </authorList>
    </citation>
    <scope>IDENTIFICATION</scope>
    <source>
        <tissue evidence="11">Sperm</tissue>
    </source>
</reference>
<dbReference type="PANTHER" id="PTHR14789">
    <property type="entry name" value="CHONDROLECTIN VARIANT CHODLFDELTAE"/>
    <property type="match status" value="1"/>
</dbReference>
<dbReference type="GO" id="GO:0050772">
    <property type="term" value="P:positive regulation of axonogenesis"/>
    <property type="evidence" value="ECO:0007669"/>
    <property type="project" value="TreeGrafter"/>
</dbReference>
<dbReference type="InterPro" id="IPR016186">
    <property type="entry name" value="C-type_lectin-like/link_sf"/>
</dbReference>